<name>A0A6G0YHK3_APHCR</name>
<keyword evidence="1" id="KW-0808">Transferase</keyword>
<dbReference type="GO" id="GO:0003964">
    <property type="term" value="F:RNA-directed DNA polymerase activity"/>
    <property type="evidence" value="ECO:0007669"/>
    <property type="project" value="UniProtKB-KW"/>
</dbReference>
<keyword evidence="1" id="KW-0695">RNA-directed DNA polymerase</keyword>
<comment type="caution">
    <text evidence="1">The sequence shown here is derived from an EMBL/GenBank/DDBJ whole genome shotgun (WGS) entry which is preliminary data.</text>
</comment>
<evidence type="ECO:0000313" key="2">
    <source>
        <dbReference type="Proteomes" id="UP000478052"/>
    </source>
</evidence>
<reference evidence="1 2" key="1">
    <citation type="submission" date="2019-08" db="EMBL/GenBank/DDBJ databases">
        <title>Whole genome of Aphis craccivora.</title>
        <authorList>
            <person name="Voronova N.V."/>
            <person name="Shulinski R.S."/>
            <person name="Bandarenka Y.V."/>
            <person name="Zhorov D.G."/>
            <person name="Warner D."/>
        </authorList>
    </citation>
    <scope>NUCLEOTIDE SEQUENCE [LARGE SCALE GENOMIC DNA]</scope>
    <source>
        <strain evidence="1">180601</strain>
        <tissue evidence="1">Whole Body</tissue>
    </source>
</reference>
<dbReference type="Proteomes" id="UP000478052">
    <property type="component" value="Unassembled WGS sequence"/>
</dbReference>
<dbReference type="AlphaFoldDB" id="A0A6G0YHK3"/>
<dbReference type="EMBL" id="VUJU01003995">
    <property type="protein sequence ID" value="KAF0755869.1"/>
    <property type="molecule type" value="Genomic_DNA"/>
</dbReference>
<evidence type="ECO:0000313" key="1">
    <source>
        <dbReference type="EMBL" id="KAF0755869.1"/>
    </source>
</evidence>
<protein>
    <submittedName>
        <fullName evidence="1">Reverse transcriptase domain-containing protein</fullName>
    </submittedName>
</protein>
<gene>
    <name evidence="1" type="ORF">FWK35_00016635</name>
</gene>
<sequence>MCICLNKNNRVGSTFANYKESKVLSLDLLFKKCAIMFVYSNSSSFFTSSHDKRFPTRENRLYNVKVLATNTSFVKNFINYLSPVHFNSLPNHIKSYVNNKNNFKGCLSIVLFKELNLYT</sequence>
<accession>A0A6G0YHK3</accession>
<organism evidence="1 2">
    <name type="scientific">Aphis craccivora</name>
    <name type="common">Cowpea aphid</name>
    <dbReference type="NCBI Taxonomy" id="307492"/>
    <lineage>
        <taxon>Eukaryota</taxon>
        <taxon>Metazoa</taxon>
        <taxon>Ecdysozoa</taxon>
        <taxon>Arthropoda</taxon>
        <taxon>Hexapoda</taxon>
        <taxon>Insecta</taxon>
        <taxon>Pterygota</taxon>
        <taxon>Neoptera</taxon>
        <taxon>Paraneoptera</taxon>
        <taxon>Hemiptera</taxon>
        <taxon>Sternorrhyncha</taxon>
        <taxon>Aphidomorpha</taxon>
        <taxon>Aphidoidea</taxon>
        <taxon>Aphididae</taxon>
        <taxon>Aphidini</taxon>
        <taxon>Aphis</taxon>
        <taxon>Aphis</taxon>
    </lineage>
</organism>
<keyword evidence="1" id="KW-0548">Nucleotidyltransferase</keyword>
<keyword evidence="2" id="KW-1185">Reference proteome</keyword>
<proteinExistence type="predicted"/>